<accession>A0A336LWC9</accession>
<name>A0A336LWC9_CULSO</name>
<evidence type="ECO:0000313" key="1">
    <source>
        <dbReference type="EMBL" id="SSX21271.1"/>
    </source>
</evidence>
<reference evidence="1" key="1">
    <citation type="submission" date="2018-07" db="EMBL/GenBank/DDBJ databases">
        <authorList>
            <person name="Quirk P.G."/>
            <person name="Krulwich T.A."/>
        </authorList>
    </citation>
    <scope>NUCLEOTIDE SEQUENCE</scope>
</reference>
<protein>
    <submittedName>
        <fullName evidence="1">CSON004356 protein</fullName>
    </submittedName>
</protein>
<dbReference type="VEuPathDB" id="VectorBase:CSON004356"/>
<gene>
    <name evidence="1" type="primary">CSON004356</name>
</gene>
<organism evidence="1">
    <name type="scientific">Culicoides sonorensis</name>
    <name type="common">Biting midge</name>
    <dbReference type="NCBI Taxonomy" id="179676"/>
    <lineage>
        <taxon>Eukaryota</taxon>
        <taxon>Metazoa</taxon>
        <taxon>Ecdysozoa</taxon>
        <taxon>Arthropoda</taxon>
        <taxon>Hexapoda</taxon>
        <taxon>Insecta</taxon>
        <taxon>Pterygota</taxon>
        <taxon>Neoptera</taxon>
        <taxon>Endopterygota</taxon>
        <taxon>Diptera</taxon>
        <taxon>Nematocera</taxon>
        <taxon>Chironomoidea</taxon>
        <taxon>Ceratopogonidae</taxon>
        <taxon>Ceratopogoninae</taxon>
        <taxon>Culicoides</taxon>
        <taxon>Monoculicoides</taxon>
    </lineage>
</organism>
<dbReference type="AlphaFoldDB" id="A0A336LWC9"/>
<dbReference type="EMBL" id="UFQT01000185">
    <property type="protein sequence ID" value="SSX21271.1"/>
    <property type="molecule type" value="Genomic_DNA"/>
</dbReference>
<proteinExistence type="predicted"/>
<sequence>MCRINFGVWFINDRDFLFNSLRDLCLLRLLDRDRCEYLDSNKLFLSDLFLLESYLSRSNLLGLSFIEDARFEDCLSRLRFKWESDVLGINTLKYNYFKVNTMQIEKDFVFLINYEKKLYRRIKIKYLTIYFYLRQSGEMLDDLEI</sequence>